<dbReference type="Gene3D" id="2.60.200.20">
    <property type="match status" value="1"/>
</dbReference>
<feature type="region of interest" description="Disordered" evidence="3">
    <location>
        <begin position="380"/>
        <end position="402"/>
    </location>
</feature>
<name>A0ABT5BMI1_9BACT</name>
<accession>A0ABT5BMI1</accession>
<feature type="domain" description="FHA" evidence="4">
    <location>
        <begin position="45"/>
        <end position="98"/>
    </location>
</feature>
<evidence type="ECO:0000256" key="2">
    <source>
        <dbReference type="ARBA" id="ARBA00022840"/>
    </source>
</evidence>
<dbReference type="RefSeq" id="WP_272010399.1">
    <property type="nucleotide sequence ID" value="NZ_JAQNDN010000027.1"/>
</dbReference>
<dbReference type="SMART" id="SM00240">
    <property type="entry name" value="FHA"/>
    <property type="match status" value="1"/>
</dbReference>
<dbReference type="PROSITE" id="PS50006">
    <property type="entry name" value="FHA_DOMAIN"/>
    <property type="match status" value="1"/>
</dbReference>
<dbReference type="CDD" id="cd00060">
    <property type="entry name" value="FHA"/>
    <property type="match status" value="1"/>
</dbReference>
<dbReference type="SUPFAM" id="SSF52540">
    <property type="entry name" value="P-loop containing nucleoside triphosphate hydrolases"/>
    <property type="match status" value="1"/>
</dbReference>
<dbReference type="InterPro" id="IPR000253">
    <property type="entry name" value="FHA_dom"/>
</dbReference>
<evidence type="ECO:0000259" key="5">
    <source>
        <dbReference type="PROSITE" id="PS50045"/>
    </source>
</evidence>
<feature type="domain" description="Sigma-54 factor interaction" evidence="5">
    <location>
        <begin position="138"/>
        <end position="368"/>
    </location>
</feature>
<proteinExistence type="predicted"/>
<reference evidence="6 7" key="1">
    <citation type="submission" date="2022-11" db="EMBL/GenBank/DDBJ databases">
        <title>Minimal conservation of predation-associated metabolite biosynthetic gene clusters underscores biosynthetic potential of Myxococcota including descriptions for ten novel species: Archangium lansinium sp. nov., Myxococcus landrumus sp. nov., Nannocystis bai.</title>
        <authorList>
            <person name="Ahearne A."/>
            <person name="Stevens C."/>
            <person name="Dowd S."/>
        </authorList>
    </citation>
    <scope>NUCLEOTIDE SEQUENCE [LARGE SCALE GENOMIC DNA]</scope>
    <source>
        <strain evidence="6 7">NCELM</strain>
    </source>
</reference>
<protein>
    <submittedName>
        <fullName evidence="6">Sigma 54-interacting transcriptional regulator</fullName>
    </submittedName>
</protein>
<dbReference type="InterPro" id="IPR008984">
    <property type="entry name" value="SMAD_FHA_dom_sf"/>
</dbReference>
<dbReference type="Pfam" id="PF00158">
    <property type="entry name" value="Sigma54_activat"/>
    <property type="match status" value="1"/>
</dbReference>
<evidence type="ECO:0000256" key="3">
    <source>
        <dbReference type="SAM" id="MobiDB-lite"/>
    </source>
</evidence>
<dbReference type="Gene3D" id="1.10.8.60">
    <property type="match status" value="1"/>
</dbReference>
<keyword evidence="1" id="KW-0547">Nucleotide-binding</keyword>
<dbReference type="PANTHER" id="PTHR32071">
    <property type="entry name" value="TRANSCRIPTIONAL REGULATORY PROTEIN"/>
    <property type="match status" value="1"/>
</dbReference>
<dbReference type="PROSITE" id="PS50045">
    <property type="entry name" value="SIGMA54_INTERACT_4"/>
    <property type="match status" value="1"/>
</dbReference>
<comment type="caution">
    <text evidence="6">The sequence shown here is derived from an EMBL/GenBank/DDBJ whole genome shotgun (WGS) entry which is preliminary data.</text>
</comment>
<evidence type="ECO:0000313" key="6">
    <source>
        <dbReference type="EMBL" id="MDC0675377.1"/>
    </source>
</evidence>
<keyword evidence="7" id="KW-1185">Reference proteome</keyword>
<dbReference type="Pfam" id="PF00498">
    <property type="entry name" value="FHA"/>
    <property type="match status" value="1"/>
</dbReference>
<organism evidence="6 7">
    <name type="scientific">Nannocystis radixulma</name>
    <dbReference type="NCBI Taxonomy" id="2995305"/>
    <lineage>
        <taxon>Bacteria</taxon>
        <taxon>Pseudomonadati</taxon>
        <taxon>Myxococcota</taxon>
        <taxon>Polyangia</taxon>
        <taxon>Nannocystales</taxon>
        <taxon>Nannocystaceae</taxon>
        <taxon>Nannocystis</taxon>
    </lineage>
</organism>
<dbReference type="PROSITE" id="PS00676">
    <property type="entry name" value="SIGMA54_INTERACT_2"/>
    <property type="match status" value="1"/>
</dbReference>
<dbReference type="SMART" id="SM00382">
    <property type="entry name" value="AAA"/>
    <property type="match status" value="1"/>
</dbReference>
<evidence type="ECO:0000313" key="7">
    <source>
        <dbReference type="Proteomes" id="UP001217838"/>
    </source>
</evidence>
<keyword evidence="2" id="KW-0067">ATP-binding</keyword>
<dbReference type="InterPro" id="IPR025943">
    <property type="entry name" value="Sigma_54_int_dom_ATP-bd_2"/>
</dbReference>
<dbReference type="SUPFAM" id="SSF49879">
    <property type="entry name" value="SMAD/FHA domain"/>
    <property type="match status" value="1"/>
</dbReference>
<evidence type="ECO:0000259" key="4">
    <source>
        <dbReference type="PROSITE" id="PS50006"/>
    </source>
</evidence>
<sequence length="454" mass="49288">MPVPSPQTESCEAVPAATDRTFVCRLGAVHPPDLAFAIDLGDASLVLGRQAERRDERALSHRTVSRRHLEITWDAALARHYVRDLESRNGTWLMGQPLTGVPRVLEDNAVLRLGDVVLVYERRRGPVVDAAAVDRDAVFGRALAQVGLRGAIARAAPAPAPVLLIGERGAGKERVAAELHRLSGRSGPFVAFNCAALSPGLVGSQLFGHQRGASTDAAASHPGLFRAADGGTLFLDEIGELPLDLQPRLLRAIELGDLVPLGSAGSQRVDVRVVAATHRDLARDVDAGRFRRDLHTRLALWQLDVPGLAARRLDILAWLDRLARAWAAERGRPTPAIDLGPAAAERLVRHRWPENLRGLVRLIHDLAHLRGRGSLGPGDLPAWLDEPGEPPPARGVDDLSSGASLRPTRDELLAALARHGWNIAATARWYDRDRKQVSRWIAMYAIELPDQGPV</sequence>
<dbReference type="InterPro" id="IPR002078">
    <property type="entry name" value="Sigma_54_int"/>
</dbReference>
<gene>
    <name evidence="6" type="ORF">POL58_46975</name>
</gene>
<dbReference type="CDD" id="cd00009">
    <property type="entry name" value="AAA"/>
    <property type="match status" value="1"/>
</dbReference>
<evidence type="ECO:0000256" key="1">
    <source>
        <dbReference type="ARBA" id="ARBA00022741"/>
    </source>
</evidence>
<dbReference type="Gene3D" id="3.40.50.300">
    <property type="entry name" value="P-loop containing nucleotide triphosphate hydrolases"/>
    <property type="match status" value="1"/>
</dbReference>
<dbReference type="EMBL" id="JAQNDN010000027">
    <property type="protein sequence ID" value="MDC0675377.1"/>
    <property type="molecule type" value="Genomic_DNA"/>
</dbReference>
<dbReference type="Proteomes" id="UP001217838">
    <property type="component" value="Unassembled WGS sequence"/>
</dbReference>
<dbReference type="InterPro" id="IPR027417">
    <property type="entry name" value="P-loop_NTPase"/>
</dbReference>
<dbReference type="InterPro" id="IPR003593">
    <property type="entry name" value="AAA+_ATPase"/>
</dbReference>